<dbReference type="InterPro" id="IPR010195">
    <property type="entry name" value="Uncharacterised_peroxidase-rel"/>
</dbReference>
<dbReference type="Proteomes" id="UP000229730">
    <property type="component" value="Unassembled WGS sequence"/>
</dbReference>
<dbReference type="NCBIfam" id="TIGR01926">
    <property type="entry name" value="peroxid_rel"/>
    <property type="match status" value="1"/>
</dbReference>
<comment type="caution">
    <text evidence="1">The sequence shown here is derived from an EMBL/GenBank/DDBJ whole genome shotgun (WGS) entry which is preliminary data.</text>
</comment>
<evidence type="ECO:0000313" key="2">
    <source>
        <dbReference type="Proteomes" id="UP000229730"/>
    </source>
</evidence>
<dbReference type="InParanoid" id="A0A2G4YMB7"/>
<dbReference type="Gene3D" id="1.20.1290.10">
    <property type="entry name" value="AhpD-like"/>
    <property type="match status" value="1"/>
</dbReference>
<keyword evidence="1" id="KW-0575">Peroxidase</keyword>
<keyword evidence="2" id="KW-1185">Reference proteome</keyword>
<organism evidence="1 2">
    <name type="scientific">Paremcibacter congregatus</name>
    <dbReference type="NCBI Taxonomy" id="2043170"/>
    <lineage>
        <taxon>Bacteria</taxon>
        <taxon>Pseudomonadati</taxon>
        <taxon>Pseudomonadota</taxon>
        <taxon>Alphaproteobacteria</taxon>
        <taxon>Emcibacterales</taxon>
        <taxon>Emcibacteraceae</taxon>
        <taxon>Paremcibacter</taxon>
    </lineage>
</organism>
<gene>
    <name evidence="1" type="ORF">CRD36_18020</name>
</gene>
<proteinExistence type="predicted"/>
<dbReference type="AlphaFoldDB" id="A0A2G4YMB7"/>
<dbReference type="PANTHER" id="PTHR35446:SF2">
    <property type="entry name" value="CARBOXYMUCONOLACTONE DECARBOXYLASE-LIKE DOMAIN-CONTAINING PROTEIN"/>
    <property type="match status" value="1"/>
</dbReference>
<reference evidence="1 2" key="1">
    <citation type="submission" date="2017-10" db="EMBL/GenBank/DDBJ databases">
        <title>Frigbacter circumglobatus gen. nov. sp. nov., isolated from sediment cultured in situ.</title>
        <authorList>
            <person name="Zhao Z."/>
        </authorList>
    </citation>
    <scope>NUCLEOTIDE SEQUENCE [LARGE SCALE GENOMIC DNA]</scope>
    <source>
        <strain evidence="1 2">ZYL</strain>
    </source>
</reference>
<dbReference type="OrthoDB" id="9808310at2"/>
<dbReference type="PANTHER" id="PTHR35446">
    <property type="entry name" value="SI:CH211-175M2.5"/>
    <property type="match status" value="1"/>
</dbReference>
<name>A0A2G4YMB7_9PROT</name>
<dbReference type="GO" id="GO:0004601">
    <property type="term" value="F:peroxidase activity"/>
    <property type="evidence" value="ECO:0007669"/>
    <property type="project" value="UniProtKB-KW"/>
</dbReference>
<sequence>MTWITTIPYAAATGRLKKLYDRVKGPDDKIDNILMSHSLRPHTLEGHMALYKYVLHHTGNKLDKWFLEAVGTYVSYLNNCHYCVDHHYEGMRRLLKDDPRAVDIRQAFETRDPARAFPVHQAALLQYAEKLTCMPHEISEDNIAKLREAGYDDGEILEVNQVTAYFNYANRTVLGLGVSTKGDILGLSPNNTDNSDDWSHS</sequence>
<dbReference type="RefSeq" id="WP_099475348.1">
    <property type="nucleotide sequence ID" value="NZ_CP041025.1"/>
</dbReference>
<keyword evidence="1" id="KW-0560">Oxidoreductase</keyword>
<dbReference type="InterPro" id="IPR029032">
    <property type="entry name" value="AhpD-like"/>
</dbReference>
<dbReference type="EMBL" id="PDEM01000033">
    <property type="protein sequence ID" value="PHZ83455.1"/>
    <property type="molecule type" value="Genomic_DNA"/>
</dbReference>
<evidence type="ECO:0000313" key="1">
    <source>
        <dbReference type="EMBL" id="PHZ83455.1"/>
    </source>
</evidence>
<protein>
    <submittedName>
        <fullName evidence="1">Alkylhydroperoxidase</fullName>
    </submittedName>
</protein>
<accession>A0A2G4YMB7</accession>
<dbReference type="SUPFAM" id="SSF69118">
    <property type="entry name" value="AhpD-like"/>
    <property type="match status" value="1"/>
</dbReference>